<keyword evidence="1" id="KW-0433">Leucine-rich repeat</keyword>
<gene>
    <name evidence="4" type="ORF">HOLleu_18511</name>
</gene>
<dbReference type="OrthoDB" id="694479at2759"/>
<dbReference type="Pfam" id="PF13855">
    <property type="entry name" value="LRR_8"/>
    <property type="match status" value="1"/>
</dbReference>
<dbReference type="InterPro" id="IPR003591">
    <property type="entry name" value="Leu-rich_rpt_typical-subtyp"/>
</dbReference>
<dbReference type="SUPFAM" id="SSF52058">
    <property type="entry name" value="L domain-like"/>
    <property type="match status" value="1"/>
</dbReference>
<evidence type="ECO:0000313" key="4">
    <source>
        <dbReference type="EMBL" id="KAJ8037638.1"/>
    </source>
</evidence>
<keyword evidence="4" id="KW-0675">Receptor</keyword>
<keyword evidence="3" id="KW-1133">Transmembrane helix</keyword>
<dbReference type="InterPro" id="IPR001611">
    <property type="entry name" value="Leu-rich_rpt"/>
</dbReference>
<name>A0A9Q1C1W8_HOLLE</name>
<evidence type="ECO:0000313" key="5">
    <source>
        <dbReference type="Proteomes" id="UP001152320"/>
    </source>
</evidence>
<proteinExistence type="predicted"/>
<dbReference type="SMART" id="SM00369">
    <property type="entry name" value="LRR_TYP"/>
    <property type="match status" value="6"/>
</dbReference>
<accession>A0A9Q1C1W8</accession>
<dbReference type="Pfam" id="PF00560">
    <property type="entry name" value="LRR_1"/>
    <property type="match status" value="1"/>
</dbReference>
<dbReference type="PANTHER" id="PTHR24366:SF171">
    <property type="entry name" value="LEUCINE RICH REPEAT NEURONAL 4"/>
    <property type="match status" value="1"/>
</dbReference>
<evidence type="ECO:0000256" key="1">
    <source>
        <dbReference type="ARBA" id="ARBA00022614"/>
    </source>
</evidence>
<sequence>MVVKELRCLKLTKITYNILMTLDASRNKVSVIDSESFINLKLLRNILFQHNQLSYILNGTFVGTEQNLKRLILNNNELHFVHENAFYGLDKVNSLYLSFNQIETLPLRVFQSLRELQSLYLNDNRLCQIGEDIFRGLTSLQRLYLNNNKLKWLPRRLFSGLRSLREVLLFNNNLINVPEPIGYIPYDLLDVADNKLNQSGSILPYLEKTKRVYLEGNPFVCDCNFQQIQVWYQNKTVTEQQHYESRRPVVCDGRFSVTDSIPIVCNITETEQIPSKEAWTSAPVVWTTETLDLSTTIIFTPPKNQSGGEHLSKEVCSDPIFYEKQKQLIVLLYSAVILTLFFIAWILKTVAEILPSQRTKEEKIV</sequence>
<evidence type="ECO:0000256" key="3">
    <source>
        <dbReference type="SAM" id="Phobius"/>
    </source>
</evidence>
<dbReference type="AlphaFoldDB" id="A0A9Q1C1W8"/>
<dbReference type="Proteomes" id="UP001152320">
    <property type="component" value="Chromosome 8"/>
</dbReference>
<keyword evidence="3" id="KW-0472">Membrane</keyword>
<keyword evidence="2" id="KW-0677">Repeat</keyword>
<protein>
    <submittedName>
        <fullName evidence="4">Reticulon-4 receptor-like 2</fullName>
    </submittedName>
</protein>
<comment type="caution">
    <text evidence="4">The sequence shown here is derived from an EMBL/GenBank/DDBJ whole genome shotgun (WGS) entry which is preliminary data.</text>
</comment>
<keyword evidence="3" id="KW-0812">Transmembrane</keyword>
<dbReference type="Gene3D" id="3.80.10.10">
    <property type="entry name" value="Ribonuclease Inhibitor"/>
    <property type="match status" value="1"/>
</dbReference>
<keyword evidence="5" id="KW-1185">Reference proteome</keyword>
<feature type="transmembrane region" description="Helical" evidence="3">
    <location>
        <begin position="328"/>
        <end position="347"/>
    </location>
</feature>
<dbReference type="InterPro" id="IPR032675">
    <property type="entry name" value="LRR_dom_sf"/>
</dbReference>
<dbReference type="PANTHER" id="PTHR24366">
    <property type="entry name" value="IG(IMMUNOGLOBULIN) AND LRR(LEUCINE RICH REPEAT) DOMAINS"/>
    <property type="match status" value="1"/>
</dbReference>
<organism evidence="4 5">
    <name type="scientific">Holothuria leucospilota</name>
    <name type="common">Black long sea cucumber</name>
    <name type="synonym">Mertensiothuria leucospilota</name>
    <dbReference type="NCBI Taxonomy" id="206669"/>
    <lineage>
        <taxon>Eukaryota</taxon>
        <taxon>Metazoa</taxon>
        <taxon>Echinodermata</taxon>
        <taxon>Eleutherozoa</taxon>
        <taxon>Echinozoa</taxon>
        <taxon>Holothuroidea</taxon>
        <taxon>Aspidochirotacea</taxon>
        <taxon>Aspidochirotida</taxon>
        <taxon>Holothuriidae</taxon>
        <taxon>Holothuria</taxon>
    </lineage>
</organism>
<evidence type="ECO:0000256" key="2">
    <source>
        <dbReference type="ARBA" id="ARBA00022737"/>
    </source>
</evidence>
<dbReference type="EMBL" id="JAIZAY010000008">
    <property type="protein sequence ID" value="KAJ8037638.1"/>
    <property type="molecule type" value="Genomic_DNA"/>
</dbReference>
<reference evidence="4" key="1">
    <citation type="submission" date="2021-10" db="EMBL/GenBank/DDBJ databases">
        <title>Tropical sea cucumber genome reveals ecological adaptation and Cuvierian tubules defense mechanism.</title>
        <authorList>
            <person name="Chen T."/>
        </authorList>
    </citation>
    <scope>NUCLEOTIDE SEQUENCE</scope>
    <source>
        <strain evidence="4">Nanhai2018</strain>
        <tissue evidence="4">Muscle</tissue>
    </source>
</reference>